<dbReference type="EMBL" id="FRAF01000005">
    <property type="protein sequence ID" value="SHJ88260.1"/>
    <property type="molecule type" value="Genomic_DNA"/>
</dbReference>
<dbReference type="EMBL" id="FRAF01000016">
    <property type="protein sequence ID" value="SHK56168.1"/>
    <property type="molecule type" value="Genomic_DNA"/>
</dbReference>
<keyword evidence="3" id="KW-1185">Reference proteome</keyword>
<evidence type="ECO:0000313" key="1">
    <source>
        <dbReference type="EMBL" id="SHJ88260.1"/>
    </source>
</evidence>
<reference evidence="3" key="2">
    <citation type="submission" date="2016-11" db="EMBL/GenBank/DDBJ databases">
        <authorList>
            <person name="Varghese N."/>
            <person name="Submissions S."/>
        </authorList>
    </citation>
    <scope>NUCLEOTIDE SEQUENCE [LARGE SCALE GENOMIC DNA]</scope>
    <source>
        <strain evidence="3">USBA-503</strain>
    </source>
</reference>
<dbReference type="AlphaFoldDB" id="A0A1M6MY17"/>
<sequence>MLASSRCNKLALHFVVGAYYLLRVIGQESLKRCEPPLRKKEERRRIRKVIET</sequence>
<evidence type="ECO:0000313" key="3">
    <source>
        <dbReference type="Proteomes" id="UP000184016"/>
    </source>
</evidence>
<accession>A0A1M6MY17</accession>
<protein>
    <submittedName>
        <fullName evidence="1">Uncharacterized protein</fullName>
    </submittedName>
</protein>
<gene>
    <name evidence="1" type="ORF">SAMN05443507_1051</name>
    <name evidence="2" type="ORF">SAMN05443507_11674</name>
</gene>
<proteinExistence type="predicted"/>
<reference evidence="1" key="1">
    <citation type="submission" date="2016-11" db="EMBL/GenBank/DDBJ databases">
        <authorList>
            <person name="Jaros S."/>
            <person name="Januszkiewicz K."/>
            <person name="Wedrychowicz H."/>
        </authorList>
    </citation>
    <scope>NUCLEOTIDE SEQUENCE [LARGE SCALE GENOMIC DNA]</scope>
    <source>
        <strain evidence="1">USBA-503</strain>
    </source>
</reference>
<name>A0A1M6MY17_9BACL</name>
<dbReference type="Proteomes" id="UP000184016">
    <property type="component" value="Unassembled WGS sequence"/>
</dbReference>
<evidence type="ECO:0000313" key="2">
    <source>
        <dbReference type="EMBL" id="SHK56168.1"/>
    </source>
</evidence>
<organism evidence="1 3">
    <name type="scientific">Alicyclobacillus tolerans</name>
    <dbReference type="NCBI Taxonomy" id="90970"/>
    <lineage>
        <taxon>Bacteria</taxon>
        <taxon>Bacillati</taxon>
        <taxon>Bacillota</taxon>
        <taxon>Bacilli</taxon>
        <taxon>Bacillales</taxon>
        <taxon>Alicyclobacillaceae</taxon>
        <taxon>Alicyclobacillus</taxon>
    </lineage>
</organism>